<name>A0ABV5EUF1_9MICO</name>
<dbReference type="EMBL" id="JBHLHV010000002">
    <property type="protein sequence ID" value="MFB8893586.1"/>
    <property type="molecule type" value="Genomic_DNA"/>
</dbReference>
<proteinExistence type="predicted"/>
<evidence type="ECO:0000313" key="1">
    <source>
        <dbReference type="EMBL" id="MFB8893586.1"/>
    </source>
</evidence>
<keyword evidence="2" id="KW-1185">Reference proteome</keyword>
<reference evidence="1 2" key="1">
    <citation type="submission" date="2024-08" db="EMBL/GenBank/DDBJ databases">
        <title>Heavy metals resistant antinobacteria isolated from wastewater.</title>
        <authorList>
            <person name="Roman Ponce B."/>
            <person name="Blanco Mercado M.A."/>
            <person name="Avila Aldana I.N."/>
            <person name="Morales Arrieta S."/>
        </authorList>
    </citation>
    <scope>NUCLEOTIDE SEQUENCE [LARGE SCALE GENOMIC DNA]</scope>
    <source>
        <strain evidence="2">sma-1</strain>
    </source>
</reference>
<protein>
    <submittedName>
        <fullName evidence="1">Uncharacterized protein</fullName>
    </submittedName>
</protein>
<sequence>MDTINALIELTASADMNFPLTVSICVALCAGVRPSSIDGRRSHVRQLVLEEVTVRRLTVRDET</sequence>
<comment type="caution">
    <text evidence="1">The sequence shown here is derived from an EMBL/GenBank/DDBJ whole genome shotgun (WGS) entry which is preliminary data.</text>
</comment>
<organism evidence="1 2">
    <name type="scientific">Microbacterium plantarum</name>
    <dbReference type="NCBI Taxonomy" id="1816425"/>
    <lineage>
        <taxon>Bacteria</taxon>
        <taxon>Bacillati</taxon>
        <taxon>Actinomycetota</taxon>
        <taxon>Actinomycetes</taxon>
        <taxon>Micrococcales</taxon>
        <taxon>Microbacteriaceae</taxon>
        <taxon>Microbacterium</taxon>
    </lineage>
</organism>
<gene>
    <name evidence="1" type="ORF">AB7P39_12120</name>
</gene>
<accession>A0ABV5EUF1</accession>
<dbReference type="Proteomes" id="UP001589643">
    <property type="component" value="Unassembled WGS sequence"/>
</dbReference>
<dbReference type="RefSeq" id="WP_378719275.1">
    <property type="nucleotide sequence ID" value="NZ_JBHLHV010000002.1"/>
</dbReference>
<evidence type="ECO:0000313" key="2">
    <source>
        <dbReference type="Proteomes" id="UP001589643"/>
    </source>
</evidence>